<keyword evidence="13" id="KW-1185">Reference proteome</keyword>
<evidence type="ECO:0000313" key="12">
    <source>
        <dbReference type="EMBL" id="MFC0308803.1"/>
    </source>
</evidence>
<evidence type="ECO:0000256" key="6">
    <source>
        <dbReference type="ARBA" id="ARBA00023186"/>
    </source>
</evidence>
<keyword evidence="3" id="KW-1029">Fimbrium biogenesis</keyword>
<evidence type="ECO:0000259" key="11">
    <source>
        <dbReference type="Pfam" id="PF02753"/>
    </source>
</evidence>
<dbReference type="InterPro" id="IPR016148">
    <property type="entry name" value="Pili_assmbl_chaperone_C"/>
</dbReference>
<organism evidence="12 13">
    <name type="scientific">Gallibacterium trehalosifermentans</name>
    <dbReference type="NCBI Taxonomy" id="516935"/>
    <lineage>
        <taxon>Bacteria</taxon>
        <taxon>Pseudomonadati</taxon>
        <taxon>Pseudomonadota</taxon>
        <taxon>Gammaproteobacteria</taxon>
        <taxon>Pasteurellales</taxon>
        <taxon>Pasteurellaceae</taxon>
        <taxon>Gallibacterium</taxon>
    </lineage>
</organism>
<dbReference type="PANTHER" id="PTHR30251:SF2">
    <property type="entry name" value="FIMBRIAL CHAPERONE YADV-RELATED"/>
    <property type="match status" value="1"/>
</dbReference>
<protein>
    <submittedName>
        <fullName evidence="12">Fimbria/pilus periplasmic chaperone</fullName>
    </submittedName>
</protein>
<dbReference type="EMBL" id="JBHLWB010000003">
    <property type="protein sequence ID" value="MFC0308803.1"/>
    <property type="molecule type" value="Genomic_DNA"/>
</dbReference>
<feature type="domain" description="Pili assembly chaperone C-terminal" evidence="11">
    <location>
        <begin position="171"/>
        <end position="233"/>
    </location>
</feature>
<evidence type="ECO:0000256" key="3">
    <source>
        <dbReference type="ARBA" id="ARBA00022558"/>
    </source>
</evidence>
<dbReference type="InterPro" id="IPR018046">
    <property type="entry name" value="Pili_assmbl_chaperone_CS"/>
</dbReference>
<dbReference type="InterPro" id="IPR008962">
    <property type="entry name" value="PapD-like_sf"/>
</dbReference>
<dbReference type="PRINTS" id="PR00969">
    <property type="entry name" value="CHAPERONPILI"/>
</dbReference>
<dbReference type="SUPFAM" id="SSF49354">
    <property type="entry name" value="PapD-like"/>
    <property type="match status" value="1"/>
</dbReference>
<evidence type="ECO:0000259" key="10">
    <source>
        <dbReference type="Pfam" id="PF00345"/>
    </source>
</evidence>
<dbReference type="InterPro" id="IPR036316">
    <property type="entry name" value="Pili_assmbl_chap_C_dom_sf"/>
</dbReference>
<feature type="signal peptide" evidence="9">
    <location>
        <begin position="1"/>
        <end position="19"/>
    </location>
</feature>
<proteinExistence type="inferred from homology"/>
<evidence type="ECO:0000256" key="8">
    <source>
        <dbReference type="RuleBase" id="RU003918"/>
    </source>
</evidence>
<evidence type="ECO:0000256" key="1">
    <source>
        <dbReference type="ARBA" id="ARBA00004418"/>
    </source>
</evidence>
<evidence type="ECO:0000256" key="2">
    <source>
        <dbReference type="ARBA" id="ARBA00007399"/>
    </source>
</evidence>
<dbReference type="Proteomes" id="UP001589767">
    <property type="component" value="Unassembled WGS sequence"/>
</dbReference>
<evidence type="ECO:0000256" key="7">
    <source>
        <dbReference type="ARBA" id="ARBA00023319"/>
    </source>
</evidence>
<comment type="similarity">
    <text evidence="2 8">Belongs to the periplasmic pilus chaperone family.</text>
</comment>
<dbReference type="RefSeq" id="WP_382369526.1">
    <property type="nucleotide sequence ID" value="NZ_JBHLWB010000003.1"/>
</dbReference>
<keyword evidence="4 9" id="KW-0732">Signal</keyword>
<comment type="caution">
    <text evidence="12">The sequence shown here is derived from an EMBL/GenBank/DDBJ whole genome shotgun (WGS) entry which is preliminary data.</text>
</comment>
<evidence type="ECO:0000256" key="4">
    <source>
        <dbReference type="ARBA" id="ARBA00022729"/>
    </source>
</evidence>
<dbReference type="PANTHER" id="PTHR30251">
    <property type="entry name" value="PILUS ASSEMBLY CHAPERONE"/>
    <property type="match status" value="1"/>
</dbReference>
<dbReference type="PROSITE" id="PS00635">
    <property type="entry name" value="PILI_CHAPERONE"/>
    <property type="match status" value="1"/>
</dbReference>
<dbReference type="SUPFAM" id="SSF49584">
    <property type="entry name" value="Periplasmic chaperone C-domain"/>
    <property type="match status" value="1"/>
</dbReference>
<accession>A0ABV6H021</accession>
<keyword evidence="6 8" id="KW-0143">Chaperone</keyword>
<gene>
    <name evidence="12" type="ORF">ACFFHK_03650</name>
</gene>
<name>A0ABV6H021_9PAST</name>
<keyword evidence="7" id="KW-0393">Immunoglobulin domain</keyword>
<keyword evidence="5" id="KW-0574">Periplasm</keyword>
<dbReference type="InterPro" id="IPR016147">
    <property type="entry name" value="Pili_assmbl_chaperone_N"/>
</dbReference>
<feature type="domain" description="Pili assembly chaperone N-terminal" evidence="10">
    <location>
        <begin position="20"/>
        <end position="145"/>
    </location>
</feature>
<feature type="chain" id="PRO_5045651711" evidence="9">
    <location>
        <begin position="20"/>
        <end position="240"/>
    </location>
</feature>
<dbReference type="InterPro" id="IPR001829">
    <property type="entry name" value="Pili_assmbl_chaperone_bac"/>
</dbReference>
<evidence type="ECO:0000256" key="9">
    <source>
        <dbReference type="SAM" id="SignalP"/>
    </source>
</evidence>
<evidence type="ECO:0000256" key="5">
    <source>
        <dbReference type="ARBA" id="ARBA00022764"/>
    </source>
</evidence>
<comment type="subcellular location">
    <subcellularLocation>
        <location evidence="1 8">Periplasm</location>
    </subcellularLocation>
</comment>
<dbReference type="Pfam" id="PF00345">
    <property type="entry name" value="PapD_N"/>
    <property type="match status" value="1"/>
</dbReference>
<dbReference type="Pfam" id="PF02753">
    <property type="entry name" value="PapD_C"/>
    <property type="match status" value="1"/>
</dbReference>
<dbReference type="Gene3D" id="2.60.40.10">
    <property type="entry name" value="Immunoglobulins"/>
    <property type="match status" value="2"/>
</dbReference>
<reference evidence="12 13" key="1">
    <citation type="submission" date="2024-09" db="EMBL/GenBank/DDBJ databases">
        <authorList>
            <person name="Sun Q."/>
            <person name="Mori K."/>
        </authorList>
    </citation>
    <scope>NUCLEOTIDE SEQUENCE [LARGE SCALE GENOMIC DNA]</scope>
    <source>
        <strain evidence="12 13">CCM 7539</strain>
    </source>
</reference>
<evidence type="ECO:0000313" key="13">
    <source>
        <dbReference type="Proteomes" id="UP001589767"/>
    </source>
</evidence>
<dbReference type="InterPro" id="IPR050643">
    <property type="entry name" value="Periplasmic_pilus_chap"/>
</dbReference>
<dbReference type="InterPro" id="IPR013783">
    <property type="entry name" value="Ig-like_fold"/>
</dbReference>
<sequence>MWKKLFCLLLLLPMGMAQAGIIILGTRVIYPAEQKSVNVKLENKNPKPALAQAWIDNGDPNVPPEQVKTPFVITPPLSRIEANKGQTLRITYTGDPLPTDRESIFYFNLLDIPPKPSAQMRQENPNFLQIAVRSRIKLFYRPQSLPMSAEEAYQQVEWRVASERGKPVVIVNNKTPYYITYATIELKQGAKTAKAKDADMVAPFSQVSYPLSSAVSGQATVHWSVINDFGGKQSGTATLR</sequence>